<gene>
    <name evidence="1" type="ORF">ACFSSE_12490</name>
</gene>
<evidence type="ECO:0000313" key="2">
    <source>
        <dbReference type="Proteomes" id="UP001597546"/>
    </source>
</evidence>
<name>A0ABW5TTD1_9SPHI</name>
<dbReference type="EMBL" id="JBHULV010000044">
    <property type="protein sequence ID" value="MFD2732521.1"/>
    <property type="molecule type" value="Genomic_DNA"/>
</dbReference>
<dbReference type="InterPro" id="IPR013783">
    <property type="entry name" value="Ig-like_fold"/>
</dbReference>
<reference evidence="2" key="1">
    <citation type="journal article" date="2019" name="Int. J. Syst. Evol. Microbiol.">
        <title>The Global Catalogue of Microorganisms (GCM) 10K type strain sequencing project: providing services to taxonomists for standard genome sequencing and annotation.</title>
        <authorList>
            <consortium name="The Broad Institute Genomics Platform"/>
            <consortium name="The Broad Institute Genome Sequencing Center for Infectious Disease"/>
            <person name="Wu L."/>
            <person name="Ma J."/>
        </authorList>
    </citation>
    <scope>NUCLEOTIDE SEQUENCE [LARGE SCALE GENOMIC DNA]</scope>
    <source>
        <strain evidence="2">KCTC 42456</strain>
    </source>
</reference>
<proteinExistence type="predicted"/>
<dbReference type="NCBIfam" id="TIGR04183">
    <property type="entry name" value="Por_Secre_tail"/>
    <property type="match status" value="1"/>
</dbReference>
<evidence type="ECO:0000313" key="1">
    <source>
        <dbReference type="EMBL" id="MFD2732521.1"/>
    </source>
</evidence>
<protein>
    <submittedName>
        <fullName evidence="1">T9SS type A sorting domain-containing protein</fullName>
    </submittedName>
</protein>
<dbReference type="Proteomes" id="UP001597546">
    <property type="component" value="Unassembled WGS sequence"/>
</dbReference>
<keyword evidence="2" id="KW-1185">Reference proteome</keyword>
<dbReference type="InterPro" id="IPR026444">
    <property type="entry name" value="Secre_tail"/>
</dbReference>
<organism evidence="1 2">
    <name type="scientific">Pedobacter alpinus</name>
    <dbReference type="NCBI Taxonomy" id="1590643"/>
    <lineage>
        <taxon>Bacteria</taxon>
        <taxon>Pseudomonadati</taxon>
        <taxon>Bacteroidota</taxon>
        <taxon>Sphingobacteriia</taxon>
        <taxon>Sphingobacteriales</taxon>
        <taxon>Sphingobacteriaceae</taxon>
        <taxon>Pedobacter</taxon>
    </lineage>
</organism>
<comment type="caution">
    <text evidence="1">The sequence shown here is derived from an EMBL/GenBank/DDBJ whole genome shotgun (WGS) entry which is preliminary data.</text>
</comment>
<sequence length="218" mass="23663">MSNAAIAFNAGAKLEGRALTTNGAITTNSLTTTLTAGCATLPVTWLYFKGKPVKNNVVLEWATANEVNNNFFTIERSIDGITFETLATVNAAAVSSTENKYSFKTVQPNDLSYYRISQTDLNGDKDYFRTISVKTGLTTGFEVKYFVNENNISVQVMGAQPGSGSLELYNINGQKISSEKIVLSSTSTYNIAKPTQKGIYLIYLVSEGKKLFAGKISL</sequence>
<accession>A0ABW5TTD1</accession>
<dbReference type="RefSeq" id="WP_379100959.1">
    <property type="nucleotide sequence ID" value="NZ_JBHULV010000044.1"/>
</dbReference>
<dbReference type="Gene3D" id="2.60.40.10">
    <property type="entry name" value="Immunoglobulins"/>
    <property type="match status" value="1"/>
</dbReference>